<evidence type="ECO:0000313" key="2">
    <source>
        <dbReference type="Proteomes" id="UP000030641"/>
    </source>
</evidence>
<reference evidence="1 2" key="1">
    <citation type="journal article" date="2014" name="BMC Genomics">
        <title>Genome sequencing of four Aureobasidium pullulans varieties: biotechnological potential, stress tolerance, and description of new species.</title>
        <authorList>
            <person name="Gostin Ar C."/>
            <person name="Ohm R.A."/>
            <person name="Kogej T."/>
            <person name="Sonjak S."/>
            <person name="Turk M."/>
            <person name="Zajc J."/>
            <person name="Zalar P."/>
            <person name="Grube M."/>
            <person name="Sun H."/>
            <person name="Han J."/>
            <person name="Sharma A."/>
            <person name="Chiniquy J."/>
            <person name="Ngan C.Y."/>
            <person name="Lipzen A."/>
            <person name="Barry K."/>
            <person name="Grigoriev I.V."/>
            <person name="Gunde-Cimerman N."/>
        </authorList>
    </citation>
    <scope>NUCLEOTIDE SEQUENCE [LARGE SCALE GENOMIC DNA]</scope>
    <source>
        <strain evidence="1 2">EXF-2481</strain>
    </source>
</reference>
<accession>A0A074YBA4</accession>
<dbReference type="EMBL" id="KL584778">
    <property type="protein sequence ID" value="KEQ91442.1"/>
    <property type="molecule type" value="Genomic_DNA"/>
</dbReference>
<dbReference type="OrthoDB" id="3934701at2759"/>
<dbReference type="AlphaFoldDB" id="A0A074YBA4"/>
<name>A0A074YBA4_AURSE</name>
<evidence type="ECO:0000313" key="1">
    <source>
        <dbReference type="EMBL" id="KEQ91442.1"/>
    </source>
</evidence>
<organism evidence="1 2">
    <name type="scientific">Aureobasidium subglaciale (strain EXF-2481)</name>
    <name type="common">Aureobasidium pullulans var. subglaciale</name>
    <dbReference type="NCBI Taxonomy" id="1043005"/>
    <lineage>
        <taxon>Eukaryota</taxon>
        <taxon>Fungi</taxon>
        <taxon>Dikarya</taxon>
        <taxon>Ascomycota</taxon>
        <taxon>Pezizomycotina</taxon>
        <taxon>Dothideomycetes</taxon>
        <taxon>Dothideomycetidae</taxon>
        <taxon>Dothideales</taxon>
        <taxon>Saccotheciaceae</taxon>
        <taxon>Aureobasidium</taxon>
    </lineage>
</organism>
<dbReference type="HOGENOM" id="CLU_1992187_0_0_1"/>
<dbReference type="GeneID" id="25367572"/>
<gene>
    <name evidence="1" type="ORF">AUEXF2481DRAFT_44027</name>
</gene>
<proteinExistence type="predicted"/>
<dbReference type="InParanoid" id="A0A074YBA4"/>
<sequence length="125" mass="14346">MIGNNRFKREVLVNSSKKTQYGLSDPGGSTPAAVFTCKRPHMNVALRRVRITIELIKHREKLEHGCHCDFEYLKTGKTKRDTSRLCIRRPGKTRKRIVKQMDKHDKLCGCGAFDFPETRKQAADS</sequence>
<protein>
    <submittedName>
        <fullName evidence="1">Uncharacterized protein</fullName>
    </submittedName>
</protein>
<keyword evidence="2" id="KW-1185">Reference proteome</keyword>
<dbReference type="Proteomes" id="UP000030641">
    <property type="component" value="Unassembled WGS sequence"/>
</dbReference>
<dbReference type="RefSeq" id="XP_013339934.1">
    <property type="nucleotide sequence ID" value="XM_013484480.1"/>
</dbReference>